<name>A0A428KR87_9BACT</name>
<proteinExistence type="predicted"/>
<dbReference type="EMBL" id="RWIT01000004">
    <property type="protein sequence ID" value="RSK48956.1"/>
    <property type="molecule type" value="Genomic_DNA"/>
</dbReference>
<dbReference type="AlphaFoldDB" id="A0A428KR87"/>
<gene>
    <name evidence="2" type="ORF">EI291_10380</name>
</gene>
<organism evidence="2 3">
    <name type="scientific">Hymenobacter rigui</name>
    <dbReference type="NCBI Taxonomy" id="334424"/>
    <lineage>
        <taxon>Bacteria</taxon>
        <taxon>Pseudomonadati</taxon>
        <taxon>Bacteroidota</taxon>
        <taxon>Cytophagia</taxon>
        <taxon>Cytophagales</taxon>
        <taxon>Hymenobacteraceae</taxon>
        <taxon>Hymenobacter</taxon>
    </lineage>
</organism>
<feature type="chain" id="PRO_5019278200" description="Outer membrane lipoprotein-sorting protein" evidence="1">
    <location>
        <begin position="22"/>
        <end position="246"/>
    </location>
</feature>
<evidence type="ECO:0000313" key="2">
    <source>
        <dbReference type="EMBL" id="RSK48956.1"/>
    </source>
</evidence>
<dbReference type="OrthoDB" id="878821at2"/>
<sequence>MNTTVRMIRFAFVFYLAVINAALTIGQTPVATGSHQKKVIPGAGALAELRQALGAAATVVPAKGRAASFQQATFSQLNSGIKQTTTGVQIDLDDKRLLVLRNDRTEQEETGVPTYRYRGTDRRNRFVWITKNLYEETKQLLISQKTGRITEIANEPQLNLTSALLFTQQNDCYGMFEDCYPGFQLWRIGKGTLKLIKEVRLKNYFVVSGGWVASKTVRLEMASLQDLMNGKKVADMKRQFFDVTLK</sequence>
<comment type="caution">
    <text evidence="2">The sequence shown here is derived from an EMBL/GenBank/DDBJ whole genome shotgun (WGS) entry which is preliminary data.</text>
</comment>
<accession>A0A428KR87</accession>
<evidence type="ECO:0000313" key="3">
    <source>
        <dbReference type="Proteomes" id="UP000273500"/>
    </source>
</evidence>
<keyword evidence="1" id="KW-0732">Signal</keyword>
<protein>
    <recommendedName>
        <fullName evidence="4">Outer membrane lipoprotein-sorting protein</fullName>
    </recommendedName>
</protein>
<feature type="signal peptide" evidence="1">
    <location>
        <begin position="1"/>
        <end position="21"/>
    </location>
</feature>
<evidence type="ECO:0008006" key="4">
    <source>
        <dbReference type="Google" id="ProtNLM"/>
    </source>
</evidence>
<evidence type="ECO:0000256" key="1">
    <source>
        <dbReference type="SAM" id="SignalP"/>
    </source>
</evidence>
<dbReference type="Proteomes" id="UP000273500">
    <property type="component" value="Unassembled WGS sequence"/>
</dbReference>
<keyword evidence="3" id="KW-1185">Reference proteome</keyword>
<reference evidence="2 3" key="1">
    <citation type="submission" date="2018-12" db="EMBL/GenBank/DDBJ databases">
        <authorList>
            <person name="Feng G."/>
            <person name="Zhu H."/>
        </authorList>
    </citation>
    <scope>NUCLEOTIDE SEQUENCE [LARGE SCALE GENOMIC DNA]</scope>
    <source>
        <strain evidence="2 3">KCTC 12533</strain>
    </source>
</reference>
<dbReference type="RefSeq" id="WP_125419743.1">
    <property type="nucleotide sequence ID" value="NZ_RWIT01000004.1"/>
</dbReference>